<sequence length="429" mass="48539">MSFIPSRTSLARRRETWVKGKQRAEDPEKEDEDMDTDEEPQKEKQKKKKRKEKQEEEEKRRGKGKEKETQEKEKTKKTKKTKKVTADKGESPPKRARTDDIMHPQRDFDVQMMDNMQFKEPREEIRRKVHVDQKVNSQKEKLRMAQQMELHKEKMKRDRRKSKVERERLTKEKDRREGKTMPDWEAGPSTSQPQPGYVSSGPSTSHMPQMNPIQTPMQNPTPKPMQHPTSTLIPPIPMQNLTPTPVQNPTPTQTMAPYNSSTLHRGLTNTPVQQTKLWSFLINFSNKPTLHFQEKRQNDVEMGTNEDGDLTGSGQTTPRQTPAGAASFASDNYETAMEQPPLTAPTMQNPSLIQLGIPVVYGMPGGYGTLSRYGAHASSSDSGSAGGFNASAQVNPGYKVGTGHRENTVPAPPKSHNEEWVRTTSVNGS</sequence>
<feature type="region of interest" description="Disordered" evidence="1">
    <location>
        <begin position="302"/>
        <end position="326"/>
    </location>
</feature>
<protein>
    <submittedName>
        <fullName evidence="2">Uncharacterized protein</fullName>
    </submittedName>
</protein>
<feature type="region of interest" description="Disordered" evidence="1">
    <location>
        <begin position="1"/>
        <end position="105"/>
    </location>
</feature>
<proteinExistence type="predicted"/>
<gene>
    <name evidence="2" type="ORF">VKT23_020609</name>
</gene>
<evidence type="ECO:0000313" key="3">
    <source>
        <dbReference type="Proteomes" id="UP001498398"/>
    </source>
</evidence>
<reference evidence="2 3" key="1">
    <citation type="submission" date="2024-01" db="EMBL/GenBank/DDBJ databases">
        <title>A draft genome for the cacao thread blight pathogen Marasmiellus scandens.</title>
        <authorList>
            <person name="Baruah I.K."/>
            <person name="Leung J."/>
            <person name="Bukari Y."/>
            <person name="Amoako-Attah I."/>
            <person name="Meinhardt L.W."/>
            <person name="Bailey B.A."/>
            <person name="Cohen S.P."/>
        </authorList>
    </citation>
    <scope>NUCLEOTIDE SEQUENCE [LARGE SCALE GENOMIC DNA]</scope>
    <source>
        <strain evidence="2 3">GH-19</strain>
    </source>
</reference>
<keyword evidence="3" id="KW-1185">Reference proteome</keyword>
<evidence type="ECO:0000256" key="1">
    <source>
        <dbReference type="SAM" id="MobiDB-lite"/>
    </source>
</evidence>
<feature type="region of interest" description="Disordered" evidence="1">
    <location>
        <begin position="120"/>
        <end position="252"/>
    </location>
</feature>
<feature type="compositionally biased region" description="Low complexity" evidence="1">
    <location>
        <begin position="242"/>
        <end position="252"/>
    </location>
</feature>
<feature type="compositionally biased region" description="Acidic residues" evidence="1">
    <location>
        <begin position="27"/>
        <end position="40"/>
    </location>
</feature>
<comment type="caution">
    <text evidence="2">The sequence shown here is derived from an EMBL/GenBank/DDBJ whole genome shotgun (WGS) entry which is preliminary data.</text>
</comment>
<feature type="region of interest" description="Disordered" evidence="1">
    <location>
        <begin position="396"/>
        <end position="429"/>
    </location>
</feature>
<feature type="compositionally biased region" description="Basic and acidic residues" evidence="1">
    <location>
        <begin position="52"/>
        <end position="74"/>
    </location>
</feature>
<dbReference type="EMBL" id="JBANRG010000142">
    <property type="protein sequence ID" value="KAK7433728.1"/>
    <property type="molecule type" value="Genomic_DNA"/>
</dbReference>
<dbReference type="Proteomes" id="UP001498398">
    <property type="component" value="Unassembled WGS sequence"/>
</dbReference>
<evidence type="ECO:0000313" key="2">
    <source>
        <dbReference type="EMBL" id="KAK7433728.1"/>
    </source>
</evidence>
<feature type="compositionally biased region" description="Basic and acidic residues" evidence="1">
    <location>
        <begin position="12"/>
        <end position="26"/>
    </location>
</feature>
<feature type="compositionally biased region" description="Basic and acidic residues" evidence="1">
    <location>
        <begin position="164"/>
        <end position="182"/>
    </location>
</feature>
<feature type="compositionally biased region" description="Basic and acidic residues" evidence="1">
    <location>
        <begin position="84"/>
        <end position="105"/>
    </location>
</feature>
<name>A0ABR1IM93_9AGAR</name>
<organism evidence="2 3">
    <name type="scientific">Marasmiellus scandens</name>
    <dbReference type="NCBI Taxonomy" id="2682957"/>
    <lineage>
        <taxon>Eukaryota</taxon>
        <taxon>Fungi</taxon>
        <taxon>Dikarya</taxon>
        <taxon>Basidiomycota</taxon>
        <taxon>Agaricomycotina</taxon>
        <taxon>Agaricomycetes</taxon>
        <taxon>Agaricomycetidae</taxon>
        <taxon>Agaricales</taxon>
        <taxon>Marasmiineae</taxon>
        <taxon>Omphalotaceae</taxon>
        <taxon>Marasmiellus</taxon>
    </lineage>
</organism>
<feature type="compositionally biased region" description="Basic and acidic residues" evidence="1">
    <location>
        <begin position="120"/>
        <end position="156"/>
    </location>
</feature>
<accession>A0ABR1IM93</accession>
<feature type="compositionally biased region" description="Polar residues" evidence="1">
    <location>
        <begin position="200"/>
        <end position="218"/>
    </location>
</feature>